<accession>A0A6G1KHB8</accession>
<comment type="subcellular location">
    <subcellularLocation>
        <location evidence="1 14">Mitochondrion inner membrane</location>
        <topology evidence="1 14">Multi-pass membrane protein</topology>
    </subcellularLocation>
</comment>
<evidence type="ECO:0000256" key="10">
    <source>
        <dbReference type="ARBA" id="ARBA00023128"/>
    </source>
</evidence>
<keyword evidence="9 14" id="KW-0406">Ion transport</keyword>
<evidence type="ECO:0000256" key="12">
    <source>
        <dbReference type="ARBA" id="ARBA00046105"/>
    </source>
</evidence>
<proteinExistence type="inferred from homology"/>
<keyword evidence="10" id="KW-0496">Mitochondrion</keyword>
<keyword evidence="5 14" id="KW-0999">Mitochondrion inner membrane</keyword>
<evidence type="ECO:0000256" key="6">
    <source>
        <dbReference type="ARBA" id="ARBA00022842"/>
    </source>
</evidence>
<feature type="region of interest" description="Disordered" evidence="15">
    <location>
        <begin position="34"/>
        <end position="55"/>
    </location>
</feature>
<keyword evidence="7" id="KW-0809">Transit peptide</keyword>
<dbReference type="Gene3D" id="2.40.128.330">
    <property type="match status" value="1"/>
</dbReference>
<evidence type="ECO:0000313" key="16">
    <source>
        <dbReference type="EMBL" id="KAF2712023.1"/>
    </source>
</evidence>
<dbReference type="GO" id="GO:0015095">
    <property type="term" value="F:magnesium ion transmembrane transporter activity"/>
    <property type="evidence" value="ECO:0007669"/>
    <property type="project" value="UniProtKB-ARBA"/>
</dbReference>
<sequence>MPPTLSPLRKLAAPSPNVLSFLRAQVNNAFEASAPAPAQRAFSRARGGGGGGQIGKSLKGEIIPCGTRPAREGTRCYTWTRTLEPRTQRPPLDIHNGILSTPTPPLPCLFASSLYRGRSFSTTTQKEVWSVFGARKPPVPPKPHIMGSPLSSVMDDTGGLSALGRHTRSANELKMRCTELDENGQVTMVSGEFKKSELTAKYGLLPRDLRKIDSSYLPHILVRPSAILINLLHLRVLIKHNRVLVFDAYGTTDSKSQSVFMYDLDLKLRQKESLAAGTLAYEFRALEAVLISVTLGLEKEFEGLSEPVVKVLLELEETIDRDKLRYLLIYSKKLGTFEQKARLVRDSLTELLEADDDLSAMYLSEKAVGKIREDDDHTEVEMLLESYHKVADEIVQAAENLVSSIRNTEEIVKAILDSNRNSLMLLELKFSVITLAITAGTFIAALYGMNLKTSIEESEWGFWGVTAVCSALGVFSLMWGLRTLGRVQRVSMWGHSTPGPRKGWGLGVWTRGHKMGREVEDSRDVAFGGAFGGAPRLRPGESVGDLIQRERMVARRLAKAEAAAADDFGK</sequence>
<dbReference type="EMBL" id="MU005766">
    <property type="protein sequence ID" value="KAF2712023.1"/>
    <property type="molecule type" value="Genomic_DNA"/>
</dbReference>
<comment type="subunit">
    <text evidence="13">Homopentamer. Forms homooligomers. Interacts with MFM1.</text>
</comment>
<evidence type="ECO:0000256" key="1">
    <source>
        <dbReference type="ARBA" id="ARBA00004448"/>
    </source>
</evidence>
<keyword evidence="8 14" id="KW-1133">Transmembrane helix</keyword>
<keyword evidence="4 14" id="KW-0812">Transmembrane</keyword>
<dbReference type="SUPFAM" id="SSF144083">
    <property type="entry name" value="Magnesium transport protein CorA, transmembrane region"/>
    <property type="match status" value="1"/>
</dbReference>
<keyword evidence="3 14" id="KW-0813">Transport</keyword>
<dbReference type="Gene3D" id="1.20.58.340">
    <property type="entry name" value="Magnesium transport protein CorA, transmembrane region"/>
    <property type="match status" value="2"/>
</dbReference>
<dbReference type="FunFam" id="1.20.58.340:FF:000005">
    <property type="entry name" value="Inner membrane magnesium transporter MRS2"/>
    <property type="match status" value="1"/>
</dbReference>
<evidence type="ECO:0000256" key="8">
    <source>
        <dbReference type="ARBA" id="ARBA00022989"/>
    </source>
</evidence>
<dbReference type="GO" id="GO:0005743">
    <property type="term" value="C:mitochondrial inner membrane"/>
    <property type="evidence" value="ECO:0007669"/>
    <property type="project" value="UniProtKB-SubCell"/>
</dbReference>
<dbReference type="PANTHER" id="PTHR13890:SF0">
    <property type="entry name" value="MAGNESIUM TRANSPORTER MRS2 HOMOLOG, MITOCHONDRIAL"/>
    <property type="match status" value="1"/>
</dbReference>
<evidence type="ECO:0000256" key="11">
    <source>
        <dbReference type="ARBA" id="ARBA00023136"/>
    </source>
</evidence>
<dbReference type="AlphaFoldDB" id="A0A6G1KHB8"/>
<dbReference type="Pfam" id="PF22099">
    <property type="entry name" value="MRS2-like"/>
    <property type="match status" value="1"/>
</dbReference>
<evidence type="ECO:0000256" key="7">
    <source>
        <dbReference type="ARBA" id="ARBA00022946"/>
    </source>
</evidence>
<feature type="transmembrane region" description="Helical" evidence="14">
    <location>
        <begin position="430"/>
        <end position="448"/>
    </location>
</feature>
<comment type="function">
    <text evidence="12">High-conductance magnesium-selective channel that mediates the influx of magnesium into the mitochondrial matrix. Essential for the splicing of mRNA group II introns in mitochondria by affecting mitochondrial magnesium concentrations, which are critical for group II intron splicing. It also suppresses a variety of mitochondrial intron mutations and its absence may disturb the assembly of mitochondrial membrane complexes.</text>
</comment>
<dbReference type="PANTHER" id="PTHR13890">
    <property type="entry name" value="RNA SPLICING PROTEIN MRS2, MITOCHONDRIAL"/>
    <property type="match status" value="1"/>
</dbReference>
<dbReference type="GO" id="GO:0045016">
    <property type="term" value="P:mitochondrial magnesium ion transmembrane transport"/>
    <property type="evidence" value="ECO:0007669"/>
    <property type="project" value="UniProtKB-ARBA"/>
</dbReference>
<evidence type="ECO:0000256" key="13">
    <source>
        <dbReference type="ARBA" id="ARBA00046701"/>
    </source>
</evidence>
<dbReference type="InterPro" id="IPR045863">
    <property type="entry name" value="CorA_TM1_TM2"/>
</dbReference>
<protein>
    <recommendedName>
        <fullName evidence="14">Magnesium transporter</fullName>
    </recommendedName>
</protein>
<dbReference type="CDD" id="cd12823">
    <property type="entry name" value="Mrs2_Mfm1p-like"/>
    <property type="match status" value="1"/>
</dbReference>
<keyword evidence="17" id="KW-1185">Reference proteome</keyword>
<gene>
    <name evidence="16" type="ORF">K504DRAFT_400413</name>
</gene>
<evidence type="ECO:0000256" key="9">
    <source>
        <dbReference type="ARBA" id="ARBA00023065"/>
    </source>
</evidence>
<dbReference type="FunFam" id="2.40.128.330:FF:000002">
    <property type="entry name" value="Inner membrane magnesium transporter mrs2"/>
    <property type="match status" value="1"/>
</dbReference>
<evidence type="ECO:0000313" key="17">
    <source>
        <dbReference type="Proteomes" id="UP000799428"/>
    </source>
</evidence>
<organism evidence="16 17">
    <name type="scientific">Pleomassaria siparia CBS 279.74</name>
    <dbReference type="NCBI Taxonomy" id="1314801"/>
    <lineage>
        <taxon>Eukaryota</taxon>
        <taxon>Fungi</taxon>
        <taxon>Dikarya</taxon>
        <taxon>Ascomycota</taxon>
        <taxon>Pezizomycotina</taxon>
        <taxon>Dothideomycetes</taxon>
        <taxon>Pleosporomycetidae</taxon>
        <taxon>Pleosporales</taxon>
        <taxon>Pleomassariaceae</taxon>
        <taxon>Pleomassaria</taxon>
    </lineage>
</organism>
<evidence type="ECO:0000256" key="15">
    <source>
        <dbReference type="SAM" id="MobiDB-lite"/>
    </source>
</evidence>
<name>A0A6G1KHB8_9PLEO</name>
<dbReference type="InterPro" id="IPR039204">
    <property type="entry name" value="MRS2-like"/>
</dbReference>
<reference evidence="16" key="1">
    <citation type="journal article" date="2020" name="Stud. Mycol.">
        <title>101 Dothideomycetes genomes: a test case for predicting lifestyles and emergence of pathogens.</title>
        <authorList>
            <person name="Haridas S."/>
            <person name="Albert R."/>
            <person name="Binder M."/>
            <person name="Bloem J."/>
            <person name="Labutti K."/>
            <person name="Salamov A."/>
            <person name="Andreopoulos B."/>
            <person name="Baker S."/>
            <person name="Barry K."/>
            <person name="Bills G."/>
            <person name="Bluhm B."/>
            <person name="Cannon C."/>
            <person name="Castanera R."/>
            <person name="Culley D."/>
            <person name="Daum C."/>
            <person name="Ezra D."/>
            <person name="Gonzalez J."/>
            <person name="Henrissat B."/>
            <person name="Kuo A."/>
            <person name="Liang C."/>
            <person name="Lipzen A."/>
            <person name="Lutzoni F."/>
            <person name="Magnuson J."/>
            <person name="Mondo S."/>
            <person name="Nolan M."/>
            <person name="Ohm R."/>
            <person name="Pangilinan J."/>
            <person name="Park H.-J."/>
            <person name="Ramirez L."/>
            <person name="Alfaro M."/>
            <person name="Sun H."/>
            <person name="Tritt A."/>
            <person name="Yoshinaga Y."/>
            <person name="Zwiers L.-H."/>
            <person name="Turgeon B."/>
            <person name="Goodwin S."/>
            <person name="Spatafora J."/>
            <person name="Crous P."/>
            <person name="Grigoriev I."/>
        </authorList>
    </citation>
    <scope>NUCLEOTIDE SEQUENCE</scope>
    <source>
        <strain evidence="16">CBS 279.74</strain>
    </source>
</reference>
<evidence type="ECO:0000256" key="4">
    <source>
        <dbReference type="ARBA" id="ARBA00022692"/>
    </source>
</evidence>
<feature type="transmembrane region" description="Helical" evidence="14">
    <location>
        <begin position="460"/>
        <end position="481"/>
    </location>
</feature>
<dbReference type="Proteomes" id="UP000799428">
    <property type="component" value="Unassembled WGS sequence"/>
</dbReference>
<dbReference type="OrthoDB" id="10251508at2759"/>
<keyword evidence="6 14" id="KW-0460">Magnesium</keyword>
<evidence type="ECO:0000256" key="14">
    <source>
        <dbReference type="RuleBase" id="RU366042"/>
    </source>
</evidence>
<evidence type="ECO:0000256" key="2">
    <source>
        <dbReference type="ARBA" id="ARBA00009765"/>
    </source>
</evidence>
<evidence type="ECO:0000256" key="3">
    <source>
        <dbReference type="ARBA" id="ARBA00022448"/>
    </source>
</evidence>
<comment type="similarity">
    <text evidence="2 14">Belongs to the CorA metal ion transporter (MIT) (TC 1.A.35) family.</text>
</comment>
<keyword evidence="11 14" id="KW-0472">Membrane</keyword>
<evidence type="ECO:0000256" key="5">
    <source>
        <dbReference type="ARBA" id="ARBA00022792"/>
    </source>
</evidence>